<protein>
    <submittedName>
        <fullName evidence="2">Uncharacterized protein</fullName>
    </submittedName>
</protein>
<feature type="compositionally biased region" description="Low complexity" evidence="1">
    <location>
        <begin position="247"/>
        <end position="259"/>
    </location>
</feature>
<evidence type="ECO:0000313" key="3">
    <source>
        <dbReference type="Proteomes" id="UP001583177"/>
    </source>
</evidence>
<name>A0ABR3WXM0_9PEZI</name>
<reference evidence="2 3" key="1">
    <citation type="journal article" date="2024" name="IMA Fungus">
        <title>IMA Genome - F19 : A genome assembly and annotation guide to empower mycologists, including annotated draft genome sequences of Ceratocystis pirilliformis, Diaporthe australafricana, Fusarium ophioides, Paecilomyces lecythidis, and Sporothrix stenoceras.</title>
        <authorList>
            <person name="Aylward J."/>
            <person name="Wilson A.M."/>
            <person name="Visagie C.M."/>
            <person name="Spraker J."/>
            <person name="Barnes I."/>
            <person name="Buitendag C."/>
            <person name="Ceriani C."/>
            <person name="Del Mar Angel L."/>
            <person name="du Plessis D."/>
            <person name="Fuchs T."/>
            <person name="Gasser K."/>
            <person name="Kramer D."/>
            <person name="Li W."/>
            <person name="Munsamy K."/>
            <person name="Piso A."/>
            <person name="Price J.L."/>
            <person name="Sonnekus B."/>
            <person name="Thomas C."/>
            <person name="van der Nest A."/>
            <person name="van Dijk A."/>
            <person name="van Heerden A."/>
            <person name="van Vuuren N."/>
            <person name="Yilmaz N."/>
            <person name="Duong T.A."/>
            <person name="van der Merwe N.A."/>
            <person name="Wingfield M.J."/>
            <person name="Wingfield B.D."/>
        </authorList>
    </citation>
    <scope>NUCLEOTIDE SEQUENCE [LARGE SCALE GENOMIC DNA]</scope>
    <source>
        <strain evidence="2 3">CMW 18300</strain>
    </source>
</reference>
<comment type="caution">
    <text evidence="2">The sequence shown here is derived from an EMBL/GenBank/DDBJ whole genome shotgun (WGS) entry which is preliminary data.</text>
</comment>
<accession>A0ABR3WXM0</accession>
<feature type="compositionally biased region" description="Acidic residues" evidence="1">
    <location>
        <begin position="43"/>
        <end position="57"/>
    </location>
</feature>
<organism evidence="2 3">
    <name type="scientific">Diaporthe australafricana</name>
    <dbReference type="NCBI Taxonomy" id="127596"/>
    <lineage>
        <taxon>Eukaryota</taxon>
        <taxon>Fungi</taxon>
        <taxon>Dikarya</taxon>
        <taxon>Ascomycota</taxon>
        <taxon>Pezizomycotina</taxon>
        <taxon>Sordariomycetes</taxon>
        <taxon>Sordariomycetidae</taxon>
        <taxon>Diaporthales</taxon>
        <taxon>Diaporthaceae</taxon>
        <taxon>Diaporthe</taxon>
    </lineage>
</organism>
<sequence>MDANSQAGIQADDGRADGLVVLSFEDAERIQNEDLMTKLDAEKADDDDEKADDDDPDTQANGFPSSIDGEQDCVLQLSDAIKSIDEALDYKRAPKKDVEGTQTAGNGEDEISLSQAMDFLNSRTDEEVQVISWKVLYATKDAYEGKYSMPAWASKDLKPANFGSFRARLDSVLEALRLSKMLCKNLFDTQHTFIQRVAMNSTAEIKRKHGNKRLNDIRNQQVKHAILTMTDVQKEKLRGNVGQGKRAPGAGPTADTPATKRPKCQSTPVQPGLPLPVVPACLPSASSSQLPPGEATGSATHQPNPTGLDSGALAIDPVSASANLAHDRVGFESGHSSDQRKHFPRCNSLLQAAWDRIPCCVEMSLLLEMELRSLSLIRKPLAQLLVPKIFHRIISTDIELRVQMVKLSADVDPTTTTQAYPGYNAIDQPAGATNNEGPFDSQQEAFATKPANQGQKHDFSLPGAYPASGQVFLQDNAFNELTMAYAQPVLSEHCDYDPFPIDDQPEYPEDWDTTNIRNTLAVMDAMDAQQAKDSGS</sequence>
<evidence type="ECO:0000256" key="1">
    <source>
        <dbReference type="SAM" id="MobiDB-lite"/>
    </source>
</evidence>
<feature type="region of interest" description="Disordered" evidence="1">
    <location>
        <begin position="228"/>
        <end position="313"/>
    </location>
</feature>
<keyword evidence="3" id="KW-1185">Reference proteome</keyword>
<dbReference type="EMBL" id="JAWRVE010000047">
    <property type="protein sequence ID" value="KAL1868084.1"/>
    <property type="molecule type" value="Genomic_DNA"/>
</dbReference>
<evidence type="ECO:0000313" key="2">
    <source>
        <dbReference type="EMBL" id="KAL1868084.1"/>
    </source>
</evidence>
<feature type="compositionally biased region" description="Polar residues" evidence="1">
    <location>
        <begin position="297"/>
        <end position="307"/>
    </location>
</feature>
<dbReference type="Proteomes" id="UP001583177">
    <property type="component" value="Unassembled WGS sequence"/>
</dbReference>
<gene>
    <name evidence="2" type="ORF">Daus18300_006065</name>
</gene>
<feature type="region of interest" description="Disordered" evidence="1">
    <location>
        <begin position="31"/>
        <end position="69"/>
    </location>
</feature>
<feature type="compositionally biased region" description="Basic and acidic residues" evidence="1">
    <location>
        <begin position="31"/>
        <end position="42"/>
    </location>
</feature>
<proteinExistence type="predicted"/>